<proteinExistence type="predicted"/>
<dbReference type="PANTHER" id="PTHR32432">
    <property type="entry name" value="CELL DIVISION PROTEIN FTSA-RELATED"/>
    <property type="match status" value="1"/>
</dbReference>
<evidence type="ECO:0000313" key="2">
    <source>
        <dbReference type="Proteomes" id="UP000318437"/>
    </source>
</evidence>
<dbReference type="OrthoDB" id="9773403at2"/>
<organism evidence="1 2">
    <name type="scientific">Bythopirellula polymerisocia</name>
    <dbReference type="NCBI Taxonomy" id="2528003"/>
    <lineage>
        <taxon>Bacteria</taxon>
        <taxon>Pseudomonadati</taxon>
        <taxon>Planctomycetota</taxon>
        <taxon>Planctomycetia</taxon>
        <taxon>Pirellulales</taxon>
        <taxon>Lacipirellulaceae</taxon>
        <taxon>Bythopirellula</taxon>
    </lineage>
</organism>
<dbReference type="Proteomes" id="UP000318437">
    <property type="component" value="Unassembled WGS sequence"/>
</dbReference>
<dbReference type="AlphaFoldDB" id="A0A5C6D1C1"/>
<dbReference type="EMBL" id="SJPS01000001">
    <property type="protein sequence ID" value="TWU29457.1"/>
    <property type="molecule type" value="Genomic_DNA"/>
</dbReference>
<dbReference type="Gene3D" id="3.30.420.40">
    <property type="match status" value="2"/>
</dbReference>
<sequence>MFRQQKNGWIGIDIGSATVKVAQLAQFDGKLRIIARAIVPRSAPEISEDAETENESRWSASGEIGAAVALAGGLRGRQAALTMPMGLCDIHHLDSLSDVSDDLDSVVRRAVETATQASAEHLQFDLWPAESVDGKDQPLRWNVMAVARPWSDQLYWDVVKNGFACQRIDGLPHSLARAVGLGLPTPLTLPVATLDWGSSQATFCIVQDGSPVYARMLKDCGLDRIMCSLAQGLGIRTEQAYGLLSRYGLSGLKSRNADEMAVLVAELIKEPLNQLEHELSRTISYVNGLRRSIKPQQVYVFGGGGLIRGVTNYLTRQLKIESRVWGLNPDPSVYDSSECENQCLFGPALALSALAWENA</sequence>
<evidence type="ECO:0000313" key="1">
    <source>
        <dbReference type="EMBL" id="TWU29457.1"/>
    </source>
</evidence>
<gene>
    <name evidence="1" type="ORF">Pla144_02350</name>
</gene>
<dbReference type="RefSeq" id="WP_146447483.1">
    <property type="nucleotide sequence ID" value="NZ_SJPS01000001.1"/>
</dbReference>
<dbReference type="SUPFAM" id="SSF53067">
    <property type="entry name" value="Actin-like ATPase domain"/>
    <property type="match status" value="1"/>
</dbReference>
<accession>A0A5C6D1C1</accession>
<protein>
    <submittedName>
        <fullName evidence="1">Competence protein A</fullName>
    </submittedName>
</protein>
<dbReference type="Gene3D" id="3.30.1490.300">
    <property type="match status" value="1"/>
</dbReference>
<name>A0A5C6D1C1_9BACT</name>
<keyword evidence="2" id="KW-1185">Reference proteome</keyword>
<dbReference type="InterPro" id="IPR043129">
    <property type="entry name" value="ATPase_NBD"/>
</dbReference>
<comment type="caution">
    <text evidence="1">The sequence shown here is derived from an EMBL/GenBank/DDBJ whole genome shotgun (WGS) entry which is preliminary data.</text>
</comment>
<dbReference type="InterPro" id="IPR050696">
    <property type="entry name" value="FtsA/MreB"/>
</dbReference>
<reference evidence="1 2" key="1">
    <citation type="submission" date="2019-02" db="EMBL/GenBank/DDBJ databases">
        <title>Deep-cultivation of Planctomycetes and their phenomic and genomic characterization uncovers novel biology.</title>
        <authorList>
            <person name="Wiegand S."/>
            <person name="Jogler M."/>
            <person name="Boedeker C."/>
            <person name="Pinto D."/>
            <person name="Vollmers J."/>
            <person name="Rivas-Marin E."/>
            <person name="Kohn T."/>
            <person name="Peeters S.H."/>
            <person name="Heuer A."/>
            <person name="Rast P."/>
            <person name="Oberbeckmann S."/>
            <person name="Bunk B."/>
            <person name="Jeske O."/>
            <person name="Meyerdierks A."/>
            <person name="Storesund J.E."/>
            <person name="Kallscheuer N."/>
            <person name="Luecker S."/>
            <person name="Lage O.M."/>
            <person name="Pohl T."/>
            <person name="Merkel B.J."/>
            <person name="Hornburger P."/>
            <person name="Mueller R.-W."/>
            <person name="Bruemmer F."/>
            <person name="Labrenz M."/>
            <person name="Spormann A.M."/>
            <person name="Op Den Camp H."/>
            <person name="Overmann J."/>
            <person name="Amann R."/>
            <person name="Jetten M.S.M."/>
            <person name="Mascher T."/>
            <person name="Medema M.H."/>
            <person name="Devos D.P."/>
            <person name="Kaster A.-K."/>
            <person name="Ovreas L."/>
            <person name="Rohde M."/>
            <person name="Galperin M.Y."/>
            <person name="Jogler C."/>
        </authorList>
    </citation>
    <scope>NUCLEOTIDE SEQUENCE [LARGE SCALE GENOMIC DNA]</scope>
    <source>
        <strain evidence="1 2">Pla144</strain>
    </source>
</reference>